<proteinExistence type="inferred from homology"/>
<evidence type="ECO:0000259" key="2">
    <source>
        <dbReference type="Pfam" id="PF05970"/>
    </source>
</evidence>
<name>A0AAV5SQB8_9BILA</name>
<dbReference type="GO" id="GO:0016787">
    <property type="term" value="F:hydrolase activity"/>
    <property type="evidence" value="ECO:0007669"/>
    <property type="project" value="UniProtKB-KW"/>
</dbReference>
<dbReference type="PANTHER" id="PTHR10492:SF57">
    <property type="entry name" value="ATP-DEPENDENT DNA HELICASE"/>
    <property type="match status" value="1"/>
</dbReference>
<keyword evidence="1" id="KW-0227">DNA damage</keyword>
<gene>
    <name evidence="3" type="ORF">PENTCL1PPCAC_7731</name>
</gene>
<evidence type="ECO:0000313" key="4">
    <source>
        <dbReference type="Proteomes" id="UP001432027"/>
    </source>
</evidence>
<dbReference type="EC" id="5.6.2.3" evidence="1"/>
<keyword evidence="1" id="KW-0547">Nucleotide-binding</keyword>
<evidence type="ECO:0000256" key="1">
    <source>
        <dbReference type="RuleBase" id="RU363044"/>
    </source>
</evidence>
<organism evidence="3 4">
    <name type="scientific">Pristionchus entomophagus</name>
    <dbReference type="NCBI Taxonomy" id="358040"/>
    <lineage>
        <taxon>Eukaryota</taxon>
        <taxon>Metazoa</taxon>
        <taxon>Ecdysozoa</taxon>
        <taxon>Nematoda</taxon>
        <taxon>Chromadorea</taxon>
        <taxon>Rhabditida</taxon>
        <taxon>Rhabditina</taxon>
        <taxon>Diplogasteromorpha</taxon>
        <taxon>Diplogasteroidea</taxon>
        <taxon>Neodiplogasteridae</taxon>
        <taxon>Pristionchus</taxon>
    </lineage>
</organism>
<dbReference type="GO" id="GO:0006281">
    <property type="term" value="P:DNA repair"/>
    <property type="evidence" value="ECO:0007669"/>
    <property type="project" value="UniProtKB-KW"/>
</dbReference>
<accession>A0AAV5SQB8</accession>
<keyword evidence="1" id="KW-0067">ATP-binding</keyword>
<protein>
    <recommendedName>
        <fullName evidence="1">ATP-dependent DNA helicase</fullName>
        <ecNumber evidence="1">5.6.2.3</ecNumber>
    </recommendedName>
</protein>
<dbReference type="GO" id="GO:0000723">
    <property type="term" value="P:telomere maintenance"/>
    <property type="evidence" value="ECO:0007669"/>
    <property type="project" value="InterPro"/>
</dbReference>
<sequence length="70" mass="7478">VPGSLTEEQQMVFDTVVNAVLNETSACFFLQAPGGCGKTYLYRKIDSDLRSSGLRVVNVASTGIASTLLH</sequence>
<dbReference type="Proteomes" id="UP001432027">
    <property type="component" value="Unassembled WGS sequence"/>
</dbReference>
<feature type="non-terminal residue" evidence="3">
    <location>
        <position position="1"/>
    </location>
</feature>
<reference evidence="3" key="1">
    <citation type="submission" date="2023-10" db="EMBL/GenBank/DDBJ databases">
        <title>Genome assembly of Pristionchus species.</title>
        <authorList>
            <person name="Yoshida K."/>
            <person name="Sommer R.J."/>
        </authorList>
    </citation>
    <scope>NUCLEOTIDE SEQUENCE</scope>
    <source>
        <strain evidence="3">RS0144</strain>
    </source>
</reference>
<keyword evidence="1" id="KW-0234">DNA repair</keyword>
<dbReference type="Gene3D" id="3.40.50.300">
    <property type="entry name" value="P-loop containing nucleotide triphosphate hydrolases"/>
    <property type="match status" value="1"/>
</dbReference>
<dbReference type="InterPro" id="IPR027417">
    <property type="entry name" value="P-loop_NTPase"/>
</dbReference>
<comment type="cofactor">
    <cofactor evidence="1">
        <name>Mg(2+)</name>
        <dbReference type="ChEBI" id="CHEBI:18420"/>
    </cofactor>
</comment>
<keyword evidence="1" id="KW-0233">DNA recombination</keyword>
<feature type="non-terminal residue" evidence="3">
    <location>
        <position position="70"/>
    </location>
</feature>
<keyword evidence="4" id="KW-1185">Reference proteome</keyword>
<dbReference type="SUPFAM" id="SSF52540">
    <property type="entry name" value="P-loop containing nucleoside triphosphate hydrolases"/>
    <property type="match status" value="1"/>
</dbReference>
<dbReference type="Pfam" id="PF05970">
    <property type="entry name" value="PIF1"/>
    <property type="match status" value="1"/>
</dbReference>
<dbReference type="AlphaFoldDB" id="A0AAV5SQB8"/>
<comment type="catalytic activity">
    <reaction evidence="1">
        <text>ATP + H2O = ADP + phosphate + H(+)</text>
        <dbReference type="Rhea" id="RHEA:13065"/>
        <dbReference type="ChEBI" id="CHEBI:15377"/>
        <dbReference type="ChEBI" id="CHEBI:15378"/>
        <dbReference type="ChEBI" id="CHEBI:30616"/>
        <dbReference type="ChEBI" id="CHEBI:43474"/>
        <dbReference type="ChEBI" id="CHEBI:456216"/>
        <dbReference type="EC" id="5.6.2.3"/>
    </reaction>
</comment>
<dbReference type="GO" id="GO:0005524">
    <property type="term" value="F:ATP binding"/>
    <property type="evidence" value="ECO:0007669"/>
    <property type="project" value="UniProtKB-KW"/>
</dbReference>
<dbReference type="GO" id="GO:0043139">
    <property type="term" value="F:5'-3' DNA helicase activity"/>
    <property type="evidence" value="ECO:0007669"/>
    <property type="project" value="UniProtKB-EC"/>
</dbReference>
<dbReference type="InterPro" id="IPR010285">
    <property type="entry name" value="DNA_helicase_pif1-like_DEAD"/>
</dbReference>
<dbReference type="EMBL" id="BTSX01000002">
    <property type="protein sequence ID" value="GMS85556.1"/>
    <property type="molecule type" value="Genomic_DNA"/>
</dbReference>
<dbReference type="GO" id="GO:0006310">
    <property type="term" value="P:DNA recombination"/>
    <property type="evidence" value="ECO:0007669"/>
    <property type="project" value="UniProtKB-KW"/>
</dbReference>
<evidence type="ECO:0000313" key="3">
    <source>
        <dbReference type="EMBL" id="GMS85556.1"/>
    </source>
</evidence>
<keyword evidence="1" id="KW-0347">Helicase</keyword>
<feature type="domain" description="DNA helicase Pif1-like DEAD-box helicase" evidence="2">
    <location>
        <begin position="5"/>
        <end position="69"/>
    </location>
</feature>
<comment type="similarity">
    <text evidence="1">Belongs to the helicase family.</text>
</comment>
<dbReference type="PANTHER" id="PTHR10492">
    <property type="match status" value="1"/>
</dbReference>
<comment type="caution">
    <text evidence="3">The sequence shown here is derived from an EMBL/GenBank/DDBJ whole genome shotgun (WGS) entry which is preliminary data.</text>
</comment>
<keyword evidence="1" id="KW-0378">Hydrolase</keyword>